<dbReference type="Proteomes" id="UP000263268">
    <property type="component" value="Unassembled WGS sequence"/>
</dbReference>
<dbReference type="GO" id="GO:0006508">
    <property type="term" value="P:proteolysis"/>
    <property type="evidence" value="ECO:0007669"/>
    <property type="project" value="UniProtKB-KW"/>
</dbReference>
<name>A0A3D6BX67_9FLAO</name>
<evidence type="ECO:0000259" key="6">
    <source>
        <dbReference type="Pfam" id="PF00717"/>
    </source>
</evidence>
<dbReference type="InterPro" id="IPR039418">
    <property type="entry name" value="LexA-like"/>
</dbReference>
<keyword evidence="4" id="KW-0238">DNA-binding</keyword>
<dbReference type="AlphaFoldDB" id="A0A3D6BX67"/>
<dbReference type="EMBL" id="DPRK01000298">
    <property type="protein sequence ID" value="HCY83464.1"/>
    <property type="molecule type" value="Genomic_DNA"/>
</dbReference>
<dbReference type="PANTHER" id="PTHR40661">
    <property type="match status" value="1"/>
</dbReference>
<evidence type="ECO:0000256" key="2">
    <source>
        <dbReference type="ARBA" id="ARBA00022801"/>
    </source>
</evidence>
<feature type="domain" description="Bacteriophage CI repressor N-terminal" evidence="7">
    <location>
        <begin position="6"/>
        <end position="48"/>
    </location>
</feature>
<evidence type="ECO:0000256" key="1">
    <source>
        <dbReference type="ARBA" id="ARBA00022670"/>
    </source>
</evidence>
<feature type="non-terminal residue" evidence="8">
    <location>
        <position position="227"/>
    </location>
</feature>
<accession>A0A3D6BX67</accession>
<proteinExistence type="predicted"/>
<dbReference type="GO" id="GO:0045892">
    <property type="term" value="P:negative regulation of DNA-templated transcription"/>
    <property type="evidence" value="ECO:0007669"/>
    <property type="project" value="InterPro"/>
</dbReference>
<dbReference type="GO" id="GO:0016020">
    <property type="term" value="C:membrane"/>
    <property type="evidence" value="ECO:0007669"/>
    <property type="project" value="InterPro"/>
</dbReference>
<dbReference type="GO" id="GO:0004252">
    <property type="term" value="F:serine-type endopeptidase activity"/>
    <property type="evidence" value="ECO:0007669"/>
    <property type="project" value="InterPro"/>
</dbReference>
<evidence type="ECO:0000256" key="4">
    <source>
        <dbReference type="ARBA" id="ARBA00023125"/>
    </source>
</evidence>
<dbReference type="PANTHER" id="PTHR40661:SF1">
    <property type="entry name" value="HTH CRO_C1-TYPE DOMAIN-CONTAINING PROTEIN"/>
    <property type="match status" value="1"/>
</dbReference>
<evidence type="ECO:0000259" key="7">
    <source>
        <dbReference type="Pfam" id="PF07022"/>
    </source>
</evidence>
<dbReference type="InterPro" id="IPR010744">
    <property type="entry name" value="Phage_CI_N"/>
</dbReference>
<feature type="domain" description="Peptidase S24/S26A/S26B/S26C" evidence="6">
    <location>
        <begin position="137"/>
        <end position="216"/>
    </location>
</feature>
<evidence type="ECO:0000313" key="9">
    <source>
        <dbReference type="Proteomes" id="UP000263268"/>
    </source>
</evidence>
<dbReference type="Pfam" id="PF07022">
    <property type="entry name" value="Phage_CI_repr"/>
    <property type="match status" value="1"/>
</dbReference>
<dbReference type="Gene3D" id="2.10.109.10">
    <property type="entry name" value="Umud Fragment, subunit A"/>
    <property type="match status" value="1"/>
</dbReference>
<gene>
    <name evidence="8" type="ORF">DHV22_18685</name>
</gene>
<dbReference type="Gene3D" id="1.10.260.40">
    <property type="entry name" value="lambda repressor-like DNA-binding domains"/>
    <property type="match status" value="1"/>
</dbReference>
<dbReference type="InterPro" id="IPR019756">
    <property type="entry name" value="Pept_S26A_signal_pept_1_Ser-AS"/>
</dbReference>
<comment type="caution">
    <text evidence="8">The sequence shown here is derived from an EMBL/GenBank/DDBJ whole genome shotgun (WGS) entry which is preliminary data.</text>
</comment>
<dbReference type="Pfam" id="PF00717">
    <property type="entry name" value="Peptidase_S24"/>
    <property type="match status" value="1"/>
</dbReference>
<keyword evidence="2" id="KW-0378">Hydrolase</keyword>
<dbReference type="CDD" id="cd06529">
    <property type="entry name" value="S24_LexA-like"/>
    <property type="match status" value="1"/>
</dbReference>
<protein>
    <submittedName>
        <fullName evidence="8">Transcriptional regulator</fullName>
    </submittedName>
</protein>
<organism evidence="8 9">
    <name type="scientific">Xanthomarina gelatinilytica</name>
    <dbReference type="NCBI Taxonomy" id="1137281"/>
    <lineage>
        <taxon>Bacteria</taxon>
        <taxon>Pseudomonadati</taxon>
        <taxon>Bacteroidota</taxon>
        <taxon>Flavobacteriia</taxon>
        <taxon>Flavobacteriales</taxon>
        <taxon>Flavobacteriaceae</taxon>
        <taxon>Xanthomarina</taxon>
    </lineage>
</organism>
<keyword evidence="5" id="KW-0804">Transcription</keyword>
<evidence type="ECO:0000313" key="8">
    <source>
        <dbReference type="EMBL" id="HCY83464.1"/>
    </source>
</evidence>
<dbReference type="SUPFAM" id="SSF51306">
    <property type="entry name" value="LexA/Signal peptidase"/>
    <property type="match status" value="1"/>
</dbReference>
<dbReference type="PROSITE" id="PS00501">
    <property type="entry name" value="SPASE_I_1"/>
    <property type="match status" value="1"/>
</dbReference>
<dbReference type="InterPro" id="IPR015927">
    <property type="entry name" value="Peptidase_S24_S26A/B/C"/>
</dbReference>
<evidence type="ECO:0000256" key="3">
    <source>
        <dbReference type="ARBA" id="ARBA00023015"/>
    </source>
</evidence>
<dbReference type="InterPro" id="IPR010982">
    <property type="entry name" value="Lambda_DNA-bd_dom_sf"/>
</dbReference>
<dbReference type="InterPro" id="IPR036286">
    <property type="entry name" value="LexA/Signal_pep-like_sf"/>
</dbReference>
<keyword evidence="1" id="KW-0645">Protease</keyword>
<evidence type="ECO:0000256" key="5">
    <source>
        <dbReference type="ARBA" id="ARBA00023163"/>
    </source>
</evidence>
<reference evidence="8 9" key="1">
    <citation type="journal article" date="2018" name="Nat. Biotechnol.">
        <title>A standardized bacterial taxonomy based on genome phylogeny substantially revises the tree of life.</title>
        <authorList>
            <person name="Parks D.H."/>
            <person name="Chuvochina M."/>
            <person name="Waite D.W."/>
            <person name="Rinke C."/>
            <person name="Skarshewski A."/>
            <person name="Chaumeil P.A."/>
            <person name="Hugenholtz P."/>
        </authorList>
    </citation>
    <scope>NUCLEOTIDE SEQUENCE [LARGE SCALE GENOMIC DNA]</scope>
    <source>
        <strain evidence="8">UBA10227</strain>
    </source>
</reference>
<dbReference type="GO" id="GO:0003677">
    <property type="term" value="F:DNA binding"/>
    <property type="evidence" value="ECO:0007669"/>
    <property type="project" value="UniProtKB-KW"/>
</dbReference>
<sequence length="227" mass="26145">MDKSLIINKIIEHYNFKSDAEFARFLEIKPQTLSNWKARNTYDAELIYTKCVELNPEWLITSGVKGEMLKNSYEANEAVLNTVKESHFPKLITVDSQGHENIVFVPVSARAGYIEGYGDDKFISSLPTYRLPRLNNGTFRMFEVKGHSMTPTLHDACIVVGEWVENWENIKDNQVYIIVTDEGIVVKRVINRLGKYGNLFLKSDNRSEFPSYAVKTEDIKEVWKVNL</sequence>
<keyword evidence="3" id="KW-0805">Transcription regulation</keyword>